<reference evidence="3" key="1">
    <citation type="submission" date="2018-05" db="EMBL/GenBank/DDBJ databases">
        <title>Pseudarcicella sp. HME7025 Genome sequencing and assembly.</title>
        <authorList>
            <person name="Kim H."/>
            <person name="Kang H."/>
            <person name="Joh K."/>
        </authorList>
    </citation>
    <scope>NUCLEOTIDE SEQUENCE [LARGE SCALE GENOMIC DNA]</scope>
    <source>
        <strain evidence="3">HME7025</strain>
    </source>
</reference>
<dbReference type="Gene3D" id="3.30.70.100">
    <property type="match status" value="1"/>
</dbReference>
<accession>A0A2S2DS36</accession>
<organism evidence="2 3">
    <name type="scientific">Aquirufa nivalisilvae</name>
    <dbReference type="NCBI Taxonomy" id="2516557"/>
    <lineage>
        <taxon>Bacteria</taxon>
        <taxon>Pseudomonadati</taxon>
        <taxon>Bacteroidota</taxon>
        <taxon>Cytophagia</taxon>
        <taxon>Cytophagales</taxon>
        <taxon>Flectobacillaceae</taxon>
        <taxon>Aquirufa</taxon>
    </lineage>
</organism>
<gene>
    <name evidence="2" type="ORF">HME7025_00236</name>
</gene>
<feature type="domain" description="Stress-response A/B barrel" evidence="1">
    <location>
        <begin position="31"/>
        <end position="128"/>
    </location>
</feature>
<dbReference type="InterPro" id="IPR011008">
    <property type="entry name" value="Dimeric_a/b-barrel"/>
</dbReference>
<dbReference type="Proteomes" id="UP000245468">
    <property type="component" value="Chromosome"/>
</dbReference>
<dbReference type="SMART" id="SM00886">
    <property type="entry name" value="Dabb"/>
    <property type="match status" value="1"/>
</dbReference>
<dbReference type="PROSITE" id="PS51502">
    <property type="entry name" value="S_R_A_B_BARREL"/>
    <property type="match status" value="1"/>
</dbReference>
<dbReference type="Pfam" id="PF07876">
    <property type="entry name" value="Dabb"/>
    <property type="match status" value="1"/>
</dbReference>
<dbReference type="InterPro" id="IPR006311">
    <property type="entry name" value="TAT_signal"/>
</dbReference>
<sequence length="131" mass="14627">MNNRREFLQQSGLLAAGSALTGSAATPSMNFIHHVLFWAKNPNNEAEKTQLFKALKSLGGLPMIQSAHVGKPIITDFDKPVTEGSYTFSVVLTFADAEKEKEYLYHPLHKKFIDDNKHLWGKVQVIDSQAI</sequence>
<dbReference type="PROSITE" id="PS51318">
    <property type="entry name" value="TAT"/>
    <property type="match status" value="1"/>
</dbReference>
<keyword evidence="3" id="KW-1185">Reference proteome</keyword>
<dbReference type="SUPFAM" id="SSF54909">
    <property type="entry name" value="Dimeric alpha+beta barrel"/>
    <property type="match status" value="1"/>
</dbReference>
<dbReference type="InterPro" id="IPR013097">
    <property type="entry name" value="Dabb"/>
</dbReference>
<evidence type="ECO:0000313" key="3">
    <source>
        <dbReference type="Proteomes" id="UP000245468"/>
    </source>
</evidence>
<protein>
    <recommendedName>
        <fullName evidence="1">Stress-response A/B barrel domain-containing protein</fullName>
    </recommendedName>
</protein>
<dbReference type="RefSeq" id="WP_161956186.1">
    <property type="nucleotide sequence ID" value="NZ_CP029346.1"/>
</dbReference>
<evidence type="ECO:0000259" key="1">
    <source>
        <dbReference type="PROSITE" id="PS51502"/>
    </source>
</evidence>
<dbReference type="AlphaFoldDB" id="A0A2S2DS36"/>
<evidence type="ECO:0000313" key="2">
    <source>
        <dbReference type="EMBL" id="AWL08119.1"/>
    </source>
</evidence>
<name>A0A2S2DS36_9BACT</name>
<proteinExistence type="predicted"/>
<dbReference type="EMBL" id="CP029346">
    <property type="protein sequence ID" value="AWL08119.1"/>
    <property type="molecule type" value="Genomic_DNA"/>
</dbReference>
<dbReference type="KEGG" id="psez:HME7025_00236"/>